<evidence type="ECO:0000256" key="8">
    <source>
        <dbReference type="SAM" id="SignalP"/>
    </source>
</evidence>
<comment type="similarity">
    <text evidence="2">Belongs to the sulfatase family.</text>
</comment>
<gene>
    <name evidence="10" type="ORF">PLANPX_2904</name>
</gene>
<dbReference type="PANTHER" id="PTHR45953:SF1">
    <property type="entry name" value="IDURONATE 2-SULFATASE"/>
    <property type="match status" value="1"/>
</dbReference>
<evidence type="ECO:0000256" key="4">
    <source>
        <dbReference type="ARBA" id="ARBA00022729"/>
    </source>
</evidence>
<dbReference type="GO" id="GO:0005737">
    <property type="term" value="C:cytoplasm"/>
    <property type="evidence" value="ECO:0007669"/>
    <property type="project" value="TreeGrafter"/>
</dbReference>
<dbReference type="PANTHER" id="PTHR45953">
    <property type="entry name" value="IDURONATE 2-SULFATASE"/>
    <property type="match status" value="1"/>
</dbReference>
<keyword evidence="4 8" id="KW-0732">Signal</keyword>
<evidence type="ECO:0000256" key="6">
    <source>
        <dbReference type="ARBA" id="ARBA00022837"/>
    </source>
</evidence>
<dbReference type="CDD" id="cd16030">
    <property type="entry name" value="iduronate-2-sulfatase"/>
    <property type="match status" value="1"/>
</dbReference>
<feature type="compositionally biased region" description="Basic residues" evidence="7">
    <location>
        <begin position="509"/>
        <end position="518"/>
    </location>
</feature>
<name>A0A5K7XBH2_9BACT</name>
<keyword evidence="11" id="KW-1185">Reference proteome</keyword>
<organism evidence="10 11">
    <name type="scientific">Lacipirellula parvula</name>
    <dbReference type="NCBI Taxonomy" id="2650471"/>
    <lineage>
        <taxon>Bacteria</taxon>
        <taxon>Pseudomonadati</taxon>
        <taxon>Planctomycetota</taxon>
        <taxon>Planctomycetia</taxon>
        <taxon>Pirellulales</taxon>
        <taxon>Lacipirellulaceae</taxon>
        <taxon>Lacipirellula</taxon>
    </lineage>
</organism>
<dbReference type="KEGG" id="lpav:PLANPX_2904"/>
<dbReference type="Gene3D" id="3.40.720.10">
    <property type="entry name" value="Alkaline Phosphatase, subunit A"/>
    <property type="match status" value="1"/>
</dbReference>
<dbReference type="PROSITE" id="PS51257">
    <property type="entry name" value="PROKAR_LIPOPROTEIN"/>
    <property type="match status" value="1"/>
</dbReference>
<evidence type="ECO:0000256" key="1">
    <source>
        <dbReference type="ARBA" id="ARBA00001913"/>
    </source>
</evidence>
<evidence type="ECO:0000259" key="9">
    <source>
        <dbReference type="Pfam" id="PF00884"/>
    </source>
</evidence>
<protein>
    <submittedName>
        <fullName evidence="10">Sulfatase</fullName>
    </submittedName>
</protein>
<evidence type="ECO:0000313" key="10">
    <source>
        <dbReference type="EMBL" id="BBO33292.1"/>
    </source>
</evidence>
<feature type="chain" id="PRO_5024792639" evidence="8">
    <location>
        <begin position="32"/>
        <end position="524"/>
    </location>
</feature>
<dbReference type="AlphaFoldDB" id="A0A5K7XBH2"/>
<dbReference type="SUPFAM" id="SSF53649">
    <property type="entry name" value="Alkaline phosphatase-like"/>
    <property type="match status" value="1"/>
</dbReference>
<dbReference type="Pfam" id="PF00884">
    <property type="entry name" value="Sulfatase"/>
    <property type="match status" value="1"/>
</dbReference>
<comment type="cofactor">
    <cofactor evidence="1">
        <name>Ca(2+)</name>
        <dbReference type="ChEBI" id="CHEBI:29108"/>
    </cofactor>
</comment>
<dbReference type="GO" id="GO:0046872">
    <property type="term" value="F:metal ion binding"/>
    <property type="evidence" value="ECO:0007669"/>
    <property type="project" value="UniProtKB-KW"/>
</dbReference>
<feature type="region of interest" description="Disordered" evidence="7">
    <location>
        <begin position="492"/>
        <end position="524"/>
    </location>
</feature>
<sequence>MKQLVATSRRLAVIIAALAMTYACNSADLQAADANRPNVLLICIDDLKPYLGCYGDPHAVTPNMDRLAAQGIRFDAAYCNQAVCAPSRNSLLTGLCPQTLGIYDLQTNFRQGKPDAVTLPQAFKNAGYRTENLGKIFHVGHGNFDDKASWSVPHFRGQGDYALEENRIPEGTREEARFTNVPEQKAGRLPRGAAYESADVEDEVYADGQVAAEAVKRLAAAAEKPDEPFFLAVGFVKPHLPFCAPTKYWDLYDPAKFELAKLRKPPEGAPEFAPTNWQELRQYKYAPESGPVDDELQRKLIHGYYAATSFTDAQIGKVLDALKANGLDKNTIIVLWGDHGWHLGDHGMWCKHTNYQQAARIPYIIDLPSGVRAGEVSKELVETVDIYPTLCELAGIDLPYELDGASLAPVLNDASAHTDGVAFHVFPRGKLLGRAVRTDRYRLVEWKTPGAPAEEAILELYDFQADPEESKNLAAEQPEVVAQLREILAKQPEAKPQVVAKKGQGKGQAKGKGKKKNNRPAAAQ</sequence>
<keyword evidence="3" id="KW-0479">Metal-binding</keyword>
<evidence type="ECO:0000256" key="5">
    <source>
        <dbReference type="ARBA" id="ARBA00022801"/>
    </source>
</evidence>
<dbReference type="InterPro" id="IPR024607">
    <property type="entry name" value="Sulfatase_CS"/>
</dbReference>
<reference evidence="11" key="1">
    <citation type="submission" date="2019-10" db="EMBL/GenBank/DDBJ databases">
        <title>Lacipirellula parvula gen. nov., sp. nov., representing a lineage of planctomycetes widespread in freshwater anoxic habitats, and description of the family Lacipirellulaceae.</title>
        <authorList>
            <person name="Dedysh S.N."/>
            <person name="Kulichevskaya I.S."/>
            <person name="Beletsky A.V."/>
            <person name="Rakitin A.L."/>
            <person name="Mardanov A.V."/>
            <person name="Ivanova A.A."/>
            <person name="Saltykova V.X."/>
            <person name="Rijpstra W.I.C."/>
            <person name="Sinninghe Damste J.S."/>
            <person name="Ravin N.V."/>
        </authorList>
    </citation>
    <scope>NUCLEOTIDE SEQUENCE [LARGE SCALE GENOMIC DNA]</scope>
    <source>
        <strain evidence="11">PX69</strain>
    </source>
</reference>
<keyword evidence="6" id="KW-0106">Calcium</keyword>
<dbReference type="Proteomes" id="UP000326837">
    <property type="component" value="Chromosome"/>
</dbReference>
<evidence type="ECO:0000256" key="3">
    <source>
        <dbReference type="ARBA" id="ARBA00022723"/>
    </source>
</evidence>
<dbReference type="EMBL" id="AP021861">
    <property type="protein sequence ID" value="BBO33292.1"/>
    <property type="molecule type" value="Genomic_DNA"/>
</dbReference>
<evidence type="ECO:0000256" key="7">
    <source>
        <dbReference type="SAM" id="MobiDB-lite"/>
    </source>
</evidence>
<dbReference type="InterPro" id="IPR000917">
    <property type="entry name" value="Sulfatase_N"/>
</dbReference>
<dbReference type="GO" id="GO:0004423">
    <property type="term" value="F:iduronate-2-sulfatase activity"/>
    <property type="evidence" value="ECO:0007669"/>
    <property type="project" value="InterPro"/>
</dbReference>
<accession>A0A5K7XBH2</accession>
<proteinExistence type="inferred from homology"/>
<keyword evidence="5" id="KW-0378">Hydrolase</keyword>
<dbReference type="PROSITE" id="PS00523">
    <property type="entry name" value="SULFATASE_1"/>
    <property type="match status" value="1"/>
</dbReference>
<evidence type="ECO:0000313" key="11">
    <source>
        <dbReference type="Proteomes" id="UP000326837"/>
    </source>
</evidence>
<dbReference type="RefSeq" id="WP_232536386.1">
    <property type="nucleotide sequence ID" value="NZ_AP021861.1"/>
</dbReference>
<evidence type="ECO:0000256" key="2">
    <source>
        <dbReference type="ARBA" id="ARBA00008779"/>
    </source>
</evidence>
<dbReference type="InterPro" id="IPR017850">
    <property type="entry name" value="Alkaline_phosphatase_core_sf"/>
</dbReference>
<feature type="signal peptide" evidence="8">
    <location>
        <begin position="1"/>
        <end position="31"/>
    </location>
</feature>
<feature type="domain" description="Sulfatase N-terminal" evidence="9">
    <location>
        <begin position="37"/>
        <end position="396"/>
    </location>
</feature>
<dbReference type="InterPro" id="IPR035874">
    <property type="entry name" value="IDS"/>
</dbReference>